<dbReference type="AlphaFoldDB" id="A0A1G8E0V2"/>
<evidence type="ECO:0000313" key="3">
    <source>
        <dbReference type="Proteomes" id="UP000198822"/>
    </source>
</evidence>
<evidence type="ECO:0000313" key="2">
    <source>
        <dbReference type="EMBL" id="SDH63487.1"/>
    </source>
</evidence>
<keyword evidence="1" id="KW-0472">Membrane</keyword>
<feature type="transmembrane region" description="Helical" evidence="1">
    <location>
        <begin position="45"/>
        <end position="67"/>
    </location>
</feature>
<sequence>MFDLSALLVSIVSVLVVGLLLGAGIPTIYALGARQLEQSAPRNRVLGWGAMAVCVLLAAMGIVLIVFGKALFGI</sequence>
<organism evidence="2 3">
    <name type="scientific">Agrococcus jejuensis</name>
    <dbReference type="NCBI Taxonomy" id="399736"/>
    <lineage>
        <taxon>Bacteria</taxon>
        <taxon>Bacillati</taxon>
        <taxon>Actinomycetota</taxon>
        <taxon>Actinomycetes</taxon>
        <taxon>Micrococcales</taxon>
        <taxon>Microbacteriaceae</taxon>
        <taxon>Agrococcus</taxon>
    </lineage>
</organism>
<dbReference type="EMBL" id="LT629695">
    <property type="protein sequence ID" value="SDH63487.1"/>
    <property type="molecule type" value="Genomic_DNA"/>
</dbReference>
<dbReference type="STRING" id="399736.SAMN04489720_1846"/>
<keyword evidence="3" id="KW-1185">Reference proteome</keyword>
<name>A0A1G8E0V2_9MICO</name>
<dbReference type="Proteomes" id="UP000198822">
    <property type="component" value="Chromosome I"/>
</dbReference>
<feature type="transmembrane region" description="Helical" evidence="1">
    <location>
        <begin position="6"/>
        <end position="33"/>
    </location>
</feature>
<protein>
    <submittedName>
        <fullName evidence="2">Uncharacterized protein</fullName>
    </submittedName>
</protein>
<keyword evidence="1" id="KW-0812">Transmembrane</keyword>
<accession>A0A1G8E0V2</accession>
<proteinExistence type="predicted"/>
<evidence type="ECO:0000256" key="1">
    <source>
        <dbReference type="SAM" id="Phobius"/>
    </source>
</evidence>
<gene>
    <name evidence="2" type="ORF">SAMN04489720_1846</name>
</gene>
<reference evidence="3" key="1">
    <citation type="submission" date="2016-10" db="EMBL/GenBank/DDBJ databases">
        <authorList>
            <person name="Varghese N."/>
            <person name="Submissions S."/>
        </authorList>
    </citation>
    <scope>NUCLEOTIDE SEQUENCE [LARGE SCALE GENOMIC DNA]</scope>
    <source>
        <strain evidence="3">DSM 22002</strain>
    </source>
</reference>
<keyword evidence="1" id="KW-1133">Transmembrane helix</keyword>